<dbReference type="SUPFAM" id="SSF53850">
    <property type="entry name" value="Periplasmic binding protein-like II"/>
    <property type="match status" value="1"/>
</dbReference>
<dbReference type="InterPro" id="IPR006059">
    <property type="entry name" value="SBP"/>
</dbReference>
<protein>
    <submittedName>
        <fullName evidence="1">Uncharacterized protein</fullName>
    </submittedName>
</protein>
<name>A0A402CRZ0_9BACT</name>
<proteinExistence type="predicted"/>
<accession>A0A402CRZ0</accession>
<dbReference type="RefSeq" id="WP_119320100.1">
    <property type="nucleotide sequence ID" value="NZ_AP025739.1"/>
</dbReference>
<dbReference type="Pfam" id="PF13416">
    <property type="entry name" value="SBP_bac_8"/>
    <property type="match status" value="1"/>
</dbReference>
<dbReference type="OrthoDB" id="138542at2"/>
<sequence>MDSIKVSRIVLFLIVIALAIGGYRWWSQSHSPSVALSAPAGAPPAPQSGGVLGKIKSLFQHSPQTSGAASSPGAGAPGDITVLTTATKAQWLDDEIAAFNSANAGKYHATRLPLLESRDAMQVMLAGKSQPTIWSPSSPVWIARFSEVWAQRNGSRVRIADMDDPQNYRVLLKSPLVVLTTHAKAPFLKSVFAGSAPWSTVRELSAGTRKAPWGKFRFAHADPLDASSGMLTMSLILGEYAQQHGQEGDMEQAAQSAAFTQYLIGVERGFLYDPNTVGSSALEKSFEANPSTRDFITAYESKALEATENDSNLTMVYPRPTAVAEQAAVVLNAPWVSDAQREGGQALLRFLASDESLKDGMKYHFRPAHSGGMALQEDSATGFQQSYSAIELPPYGALNDAANQWRVNVAHRGAQL</sequence>
<organism evidence="1 2">
    <name type="scientific">Capsulimonas corticalis</name>
    <dbReference type="NCBI Taxonomy" id="2219043"/>
    <lineage>
        <taxon>Bacteria</taxon>
        <taxon>Bacillati</taxon>
        <taxon>Armatimonadota</taxon>
        <taxon>Armatimonadia</taxon>
        <taxon>Capsulimonadales</taxon>
        <taxon>Capsulimonadaceae</taxon>
        <taxon>Capsulimonas</taxon>
    </lineage>
</organism>
<evidence type="ECO:0000313" key="2">
    <source>
        <dbReference type="Proteomes" id="UP000287394"/>
    </source>
</evidence>
<dbReference type="EMBL" id="AP025739">
    <property type="protein sequence ID" value="BDI28152.1"/>
    <property type="molecule type" value="Genomic_DNA"/>
</dbReference>
<dbReference type="KEGG" id="ccot:CCAX7_002030"/>
<dbReference type="Proteomes" id="UP000287394">
    <property type="component" value="Chromosome"/>
</dbReference>
<dbReference type="AlphaFoldDB" id="A0A402CRZ0"/>
<evidence type="ECO:0000313" key="1">
    <source>
        <dbReference type="EMBL" id="BDI28152.1"/>
    </source>
</evidence>
<gene>
    <name evidence="1" type="ORF">CCAX7_002030</name>
</gene>
<keyword evidence="2" id="KW-1185">Reference proteome</keyword>
<reference evidence="1 2" key="1">
    <citation type="journal article" date="2019" name="Int. J. Syst. Evol. Microbiol.">
        <title>Capsulimonas corticalis gen. nov., sp. nov., an aerobic capsulated bacterium, of a novel bacterial order, Capsulimonadales ord. nov., of the class Armatimonadia of the phylum Armatimonadetes.</title>
        <authorList>
            <person name="Li J."/>
            <person name="Kudo C."/>
            <person name="Tonouchi A."/>
        </authorList>
    </citation>
    <scope>NUCLEOTIDE SEQUENCE [LARGE SCALE GENOMIC DNA]</scope>
    <source>
        <strain evidence="1 2">AX-7</strain>
    </source>
</reference>